<dbReference type="Proteomes" id="UP001148838">
    <property type="component" value="Unassembled WGS sequence"/>
</dbReference>
<evidence type="ECO:0000313" key="5">
    <source>
        <dbReference type="Proteomes" id="UP001148838"/>
    </source>
</evidence>
<dbReference type="InterPro" id="IPR001888">
    <property type="entry name" value="Transposase_1"/>
</dbReference>
<feature type="compositionally biased region" description="Polar residues" evidence="1">
    <location>
        <begin position="813"/>
        <end position="825"/>
    </location>
</feature>
<dbReference type="InterPro" id="IPR041426">
    <property type="entry name" value="Mos1_HTH"/>
</dbReference>
<feature type="compositionally biased region" description="Basic and acidic residues" evidence="1">
    <location>
        <begin position="421"/>
        <end position="440"/>
    </location>
</feature>
<dbReference type="PANTHER" id="PTHR28541">
    <property type="entry name" value="DDB1- AND CUL4-ASSOCIATED FACTOR 15"/>
    <property type="match status" value="1"/>
</dbReference>
<dbReference type="Pfam" id="PF14939">
    <property type="entry name" value="DCAF15_WD40"/>
    <property type="match status" value="1"/>
</dbReference>
<feature type="non-terminal residue" evidence="4">
    <location>
        <position position="1"/>
    </location>
</feature>
<dbReference type="PANTHER" id="PTHR28541:SF1">
    <property type="entry name" value="DDB1- AND CUL4-ASSOCIATED FACTOR 15"/>
    <property type="match status" value="1"/>
</dbReference>
<dbReference type="Pfam" id="PF01359">
    <property type="entry name" value="Transposase_1"/>
    <property type="match status" value="1"/>
</dbReference>
<feature type="region of interest" description="Disordered" evidence="1">
    <location>
        <begin position="586"/>
        <end position="612"/>
    </location>
</feature>
<feature type="domain" description="Mos1 transposase HTH" evidence="3">
    <location>
        <begin position="923"/>
        <end position="967"/>
    </location>
</feature>
<evidence type="ECO:0000259" key="3">
    <source>
        <dbReference type="Pfam" id="PF17906"/>
    </source>
</evidence>
<dbReference type="EMBL" id="JAJSOF020000017">
    <property type="protein sequence ID" value="KAJ4439787.1"/>
    <property type="molecule type" value="Genomic_DNA"/>
</dbReference>
<dbReference type="InterPro" id="IPR032734">
    <property type="entry name" value="DCAF15_WD40"/>
</dbReference>
<keyword evidence="5" id="KW-1185">Reference proteome</keyword>
<feature type="compositionally biased region" description="Polar residues" evidence="1">
    <location>
        <begin position="237"/>
        <end position="253"/>
    </location>
</feature>
<dbReference type="InterPro" id="IPR036397">
    <property type="entry name" value="RNaseH_sf"/>
</dbReference>
<evidence type="ECO:0008006" key="6">
    <source>
        <dbReference type="Google" id="ProtNLM"/>
    </source>
</evidence>
<feature type="compositionally biased region" description="Basic and acidic residues" evidence="1">
    <location>
        <begin position="263"/>
        <end position="274"/>
    </location>
</feature>
<evidence type="ECO:0000259" key="2">
    <source>
        <dbReference type="Pfam" id="PF14939"/>
    </source>
</evidence>
<organism evidence="4 5">
    <name type="scientific">Periplaneta americana</name>
    <name type="common">American cockroach</name>
    <name type="synonym">Blatta americana</name>
    <dbReference type="NCBI Taxonomy" id="6978"/>
    <lineage>
        <taxon>Eukaryota</taxon>
        <taxon>Metazoa</taxon>
        <taxon>Ecdysozoa</taxon>
        <taxon>Arthropoda</taxon>
        <taxon>Hexapoda</taxon>
        <taxon>Insecta</taxon>
        <taxon>Pterygota</taxon>
        <taxon>Neoptera</taxon>
        <taxon>Polyneoptera</taxon>
        <taxon>Dictyoptera</taxon>
        <taxon>Blattodea</taxon>
        <taxon>Blattoidea</taxon>
        <taxon>Blattidae</taxon>
        <taxon>Blattinae</taxon>
        <taxon>Periplaneta</taxon>
    </lineage>
</organism>
<accession>A0ABQ8T1J5</accession>
<feature type="region of interest" description="Disordered" evidence="1">
    <location>
        <begin position="805"/>
        <end position="825"/>
    </location>
</feature>
<sequence length="1125" mass="126767">IRGNFAPRPHAANLRLFCQVPPRCQIRLRNVLPESALDSNHVFLGLSRCGQFLLSYTYTTELDVMTFNQVYKYRLHWWAFVPHQQVRKVSEVMLFGNQGVYSTLFIAVCQWPMDYSRVLIYGNCQESYGQHAGTWSTSPPERSYLTITTVPSLNKCQDCLKVAASYEEEDLAASWDSCVRFSCLKHGLTVHTSFDVVSPFPKFQPTVCMKREGAVVFNTGNFLHVLHAELEHLTNGTATASKPGTENPDQNPSGDGVRQDLPLAHELDDGDQETRVYDTRSRTVLHRKQEVVGDSPSSRQDDCRFGANSCLHRNATLDSERHAHRGRVSRVVFEEEDYDDDIDDDIGASDDVISGNSQQIFFSSRNRMCSEPDAEHFLLTRHGAVAKSSSDDNLRLGSESRLVSASDSILRQVMKANSKSNESDNKRLDKESQEKMFKSEAKTGHCTKDFEALSIRERLVRDFRDGIFSGRITRSQTSRATGRFETVDFTSMDESCKTDTEKIRKNEFLQISHVSEKLRYATGDVAWKEGDLSGVCNRESRIMDSTQELNITCGNANPTTSQETGSSVTLMSPNPGTLLMVNTTEESESDDCQSNPDKRREIVTPSSSRSRRIRGGATVKLSSPLPALPANNTHNKIAEAEKAYEFTDDGLEPGCEKLSSFRRRRLADKKYEFCEEGEDAENIVPFRLTRRRELSPRLRSPPLYLSPSPLLLNHRRRHHETLSDPPELVISGPRSPQILASDIHPITQTANHLETDKVVLRPLNRNTAATLLLSPRDRDSNGDWVKNNNSRKLSVPDAITLPEHNSLEKPENTAAQPGNLTPSSGTRIAKKELASPSLSSNVNGSSNTTRCIVQLKRRYIEVDDELVSVITDIEDDDFSESTGYHCALPVEVHGAGYAQLQMISNTKAGKLFSRKMTERIEQRYCIKFCQKLDYSQSQTILKIQQVFGEDAMGVTQIKEWFNRFKDGRTSAESEQRCGRPQTARSAAVVERVRNLVMADRRLTVREIAEEVGVSKDSAHAILRDDLNMNRVAAKFVPKLLSPEQKDLRRDVAQDLLDTANTDPGFLNTVITGDESWVYGYDPETKRQSSQWKHSESPRPKKARQVRSKIKVMLTVFFDVRGIVHH</sequence>
<dbReference type="Gene3D" id="1.10.10.1450">
    <property type="match status" value="1"/>
</dbReference>
<reference evidence="4 5" key="1">
    <citation type="journal article" date="2022" name="Allergy">
        <title>Genome assembly and annotation of Periplaneta americana reveal a comprehensive cockroach allergen profile.</title>
        <authorList>
            <person name="Wang L."/>
            <person name="Xiong Q."/>
            <person name="Saelim N."/>
            <person name="Wang L."/>
            <person name="Nong W."/>
            <person name="Wan A.T."/>
            <person name="Shi M."/>
            <person name="Liu X."/>
            <person name="Cao Q."/>
            <person name="Hui J.H.L."/>
            <person name="Sookrung N."/>
            <person name="Leung T.F."/>
            <person name="Tungtrongchitr A."/>
            <person name="Tsui S.K.W."/>
        </authorList>
    </citation>
    <scope>NUCLEOTIDE SEQUENCE [LARGE SCALE GENOMIC DNA]</scope>
    <source>
        <strain evidence="4">PWHHKU_190912</strain>
    </source>
</reference>
<dbReference type="Gene3D" id="3.30.420.10">
    <property type="entry name" value="Ribonuclease H-like superfamily/Ribonuclease H"/>
    <property type="match status" value="1"/>
</dbReference>
<feature type="region of interest" description="Disordered" evidence="1">
    <location>
        <begin position="415"/>
        <end position="440"/>
    </location>
</feature>
<dbReference type="CDD" id="cd20917">
    <property type="entry name" value="DCAF15-NTD"/>
    <property type="match status" value="1"/>
</dbReference>
<feature type="region of interest" description="Disordered" evidence="1">
    <location>
        <begin position="237"/>
        <end position="274"/>
    </location>
</feature>
<dbReference type="InterPro" id="IPR038914">
    <property type="entry name" value="DCAF15"/>
</dbReference>
<gene>
    <name evidence="4" type="ORF">ANN_07915</name>
</gene>
<comment type="caution">
    <text evidence="4">The sequence shown here is derived from an EMBL/GenBank/DDBJ whole genome shotgun (WGS) entry which is preliminary data.</text>
</comment>
<feature type="domain" description="DDB1- and CUL4-associated factor 15 WD40 repeat-containing" evidence="2">
    <location>
        <begin position="14"/>
        <end position="230"/>
    </location>
</feature>
<feature type="region of interest" description="Disordered" evidence="1">
    <location>
        <begin position="1086"/>
        <end position="1105"/>
    </location>
</feature>
<name>A0ABQ8T1J5_PERAM</name>
<proteinExistence type="predicted"/>
<protein>
    <recommendedName>
        <fullName evidence="6">Mos1 transposase HTH domain-containing protein</fullName>
    </recommendedName>
</protein>
<evidence type="ECO:0000256" key="1">
    <source>
        <dbReference type="SAM" id="MobiDB-lite"/>
    </source>
</evidence>
<feature type="compositionally biased region" description="Basic and acidic residues" evidence="1">
    <location>
        <begin position="1086"/>
        <end position="1098"/>
    </location>
</feature>
<dbReference type="Pfam" id="PF17906">
    <property type="entry name" value="HTH_48"/>
    <property type="match status" value="1"/>
</dbReference>
<evidence type="ECO:0000313" key="4">
    <source>
        <dbReference type="EMBL" id="KAJ4439787.1"/>
    </source>
</evidence>